<reference evidence="2 3" key="1">
    <citation type="journal article" date="2018" name="Mol. Genet. Genomics">
        <title>The red deer Cervus elaphus genome CerEla1.0: sequencing, annotating, genes, and chromosomes.</title>
        <authorList>
            <person name="Bana N.A."/>
            <person name="Nyiri A."/>
            <person name="Nagy J."/>
            <person name="Frank K."/>
            <person name="Nagy T."/>
            <person name="Steger V."/>
            <person name="Schiller M."/>
            <person name="Lakatos P."/>
            <person name="Sugar L."/>
            <person name="Horn P."/>
            <person name="Barta E."/>
            <person name="Orosz L."/>
        </authorList>
    </citation>
    <scope>NUCLEOTIDE SEQUENCE [LARGE SCALE GENOMIC DNA]</scope>
    <source>
        <strain evidence="2">Hungarian</strain>
    </source>
</reference>
<evidence type="ECO:0000313" key="3">
    <source>
        <dbReference type="Proteomes" id="UP000242450"/>
    </source>
</evidence>
<dbReference type="AlphaFoldDB" id="A0A212CI10"/>
<dbReference type="PANTHER" id="PTHR13453:SF1">
    <property type="entry name" value="KAT8 REGULATORY NSL COMPLEX SUBUNIT 2"/>
    <property type="match status" value="1"/>
</dbReference>
<dbReference type="InterPro" id="IPR026316">
    <property type="entry name" value="NSL2"/>
</dbReference>
<feature type="compositionally biased region" description="Low complexity" evidence="1">
    <location>
        <begin position="85"/>
        <end position="96"/>
    </location>
</feature>
<comment type="caution">
    <text evidence="2">The sequence shown here is derived from an EMBL/GenBank/DDBJ whole genome shotgun (WGS) entry which is preliminary data.</text>
</comment>
<evidence type="ECO:0000256" key="1">
    <source>
        <dbReference type="SAM" id="MobiDB-lite"/>
    </source>
</evidence>
<proteinExistence type="predicted"/>
<dbReference type="PANTHER" id="PTHR13453">
    <property type="entry name" value="KAT8 REGULATORY NSL COMPLEX SUBUNIT 2"/>
    <property type="match status" value="1"/>
</dbReference>
<name>A0A212CI10_CEREH</name>
<evidence type="ECO:0000313" key="2">
    <source>
        <dbReference type="EMBL" id="OWK05657.1"/>
    </source>
</evidence>
<sequence length="126" mass="14411">MGCPSGLNMPMGMPWYSMLKRRRPVQGCQPNFGRAGVYIAEEVALIMREKLIHLQFLCTDQFKRLQHLLKEKKQCYLHNYKAEQEALGSSLSGESSGQRRREVKASKMSSVVWSALWNESLMTQAS</sequence>
<dbReference type="GO" id="GO:0044545">
    <property type="term" value="C:NSL complex"/>
    <property type="evidence" value="ECO:0007669"/>
    <property type="project" value="TreeGrafter"/>
</dbReference>
<gene>
    <name evidence="2" type="ORF">Celaphus_00012940</name>
</gene>
<protein>
    <submittedName>
        <fullName evidence="2">Uncharacterized protein</fullName>
    </submittedName>
</protein>
<dbReference type="OrthoDB" id="677315at2759"/>
<feature type="region of interest" description="Disordered" evidence="1">
    <location>
        <begin position="85"/>
        <end position="108"/>
    </location>
</feature>
<dbReference type="EMBL" id="MKHE01000019">
    <property type="protein sequence ID" value="OWK05657.1"/>
    <property type="molecule type" value="Genomic_DNA"/>
</dbReference>
<accession>A0A212CI10</accession>
<organism evidence="2 3">
    <name type="scientific">Cervus elaphus hippelaphus</name>
    <name type="common">European red deer</name>
    <dbReference type="NCBI Taxonomy" id="46360"/>
    <lineage>
        <taxon>Eukaryota</taxon>
        <taxon>Metazoa</taxon>
        <taxon>Chordata</taxon>
        <taxon>Craniata</taxon>
        <taxon>Vertebrata</taxon>
        <taxon>Euteleostomi</taxon>
        <taxon>Mammalia</taxon>
        <taxon>Eutheria</taxon>
        <taxon>Laurasiatheria</taxon>
        <taxon>Artiodactyla</taxon>
        <taxon>Ruminantia</taxon>
        <taxon>Pecora</taxon>
        <taxon>Cervidae</taxon>
        <taxon>Cervinae</taxon>
        <taxon>Cervus</taxon>
    </lineage>
</organism>
<keyword evidence="3" id="KW-1185">Reference proteome</keyword>
<dbReference type="Proteomes" id="UP000242450">
    <property type="component" value="Chromosome 19"/>
</dbReference>